<dbReference type="SUPFAM" id="SSF51110">
    <property type="entry name" value="alpha-D-mannose-specific plant lectins"/>
    <property type="match status" value="1"/>
</dbReference>
<evidence type="ECO:0000313" key="2">
    <source>
        <dbReference type="EMBL" id="KAG0270931.1"/>
    </source>
</evidence>
<dbReference type="InterPro" id="IPR035992">
    <property type="entry name" value="Ricin_B-like_lectins"/>
</dbReference>
<dbReference type="Pfam" id="PF00652">
    <property type="entry name" value="Ricin_B_lectin"/>
    <property type="match status" value="1"/>
</dbReference>
<dbReference type="Gene3D" id="2.80.10.50">
    <property type="match status" value="1"/>
</dbReference>
<dbReference type="Gene3D" id="2.90.10.10">
    <property type="entry name" value="Bulb-type lectin domain"/>
    <property type="match status" value="1"/>
</dbReference>
<dbReference type="SUPFAM" id="SSF50370">
    <property type="entry name" value="Ricin B-like lectins"/>
    <property type="match status" value="1"/>
</dbReference>
<gene>
    <name evidence="2" type="ORF">BGZ95_001349</name>
</gene>
<evidence type="ECO:0000259" key="1">
    <source>
        <dbReference type="PROSITE" id="PS50927"/>
    </source>
</evidence>
<dbReference type="PROSITE" id="PS50231">
    <property type="entry name" value="RICIN_B_LECTIN"/>
    <property type="match status" value="1"/>
</dbReference>
<dbReference type="PROSITE" id="PS50927">
    <property type="entry name" value="BULB_LECTIN"/>
    <property type="match status" value="1"/>
</dbReference>
<reference evidence="2" key="1">
    <citation type="journal article" date="2020" name="Fungal Divers.">
        <title>Resolving the Mortierellaceae phylogeny through synthesis of multi-gene phylogenetics and phylogenomics.</title>
        <authorList>
            <person name="Vandepol N."/>
            <person name="Liber J."/>
            <person name="Desiro A."/>
            <person name="Na H."/>
            <person name="Kennedy M."/>
            <person name="Barry K."/>
            <person name="Grigoriev I.V."/>
            <person name="Miller A.N."/>
            <person name="O'Donnell K."/>
            <person name="Stajich J.E."/>
            <person name="Bonito G."/>
        </authorList>
    </citation>
    <scope>NUCLEOTIDE SEQUENCE</scope>
    <source>
        <strain evidence="2">NRRL 28262</strain>
    </source>
</reference>
<proteinExistence type="predicted"/>
<sequence length="227" mass="24858">MLVGTESGVGELLEDVVHYTCIGNDPSKILITSMSCRGDGNFVSYNTKTKKAVWSTQSQGRGIKGDYSIVFQLDGKLVIYDKDGAATGLPDPDSDGRPAWSSKVVGVHLDQRIAAKNSDGSHSGYCLHLVGNLKECDGTDNVTDVLLYNIYTDGTIRNKRSGYCLYTHSTKNETPISHGACVVIDPRYIWQVRDDGTIKNTAGNACLDNRGQRLQHGNQIQVYECYN</sequence>
<dbReference type="InterPro" id="IPR001480">
    <property type="entry name" value="Bulb-type_lectin_dom"/>
</dbReference>
<dbReference type="AlphaFoldDB" id="A0AAD4D7D5"/>
<accession>A0AAD4D7D5</accession>
<dbReference type="InterPro" id="IPR000772">
    <property type="entry name" value="Ricin_B_lectin"/>
</dbReference>
<feature type="non-terminal residue" evidence="2">
    <location>
        <position position="227"/>
    </location>
</feature>
<comment type="caution">
    <text evidence="2">The sequence shown here is derived from an EMBL/GenBank/DDBJ whole genome shotgun (WGS) entry which is preliminary data.</text>
</comment>
<name>A0AAD4D7D5_9FUNG</name>
<feature type="domain" description="Bulb-type lectin" evidence="1">
    <location>
        <begin position="1"/>
        <end position="92"/>
    </location>
</feature>
<dbReference type="EMBL" id="JAAAIL010001274">
    <property type="protein sequence ID" value="KAG0270931.1"/>
    <property type="molecule type" value="Genomic_DNA"/>
</dbReference>
<keyword evidence="3" id="KW-1185">Reference proteome</keyword>
<organism evidence="2 3">
    <name type="scientific">Linnemannia exigua</name>
    <dbReference type="NCBI Taxonomy" id="604196"/>
    <lineage>
        <taxon>Eukaryota</taxon>
        <taxon>Fungi</taxon>
        <taxon>Fungi incertae sedis</taxon>
        <taxon>Mucoromycota</taxon>
        <taxon>Mortierellomycotina</taxon>
        <taxon>Mortierellomycetes</taxon>
        <taxon>Mortierellales</taxon>
        <taxon>Mortierellaceae</taxon>
        <taxon>Linnemannia</taxon>
    </lineage>
</organism>
<protein>
    <recommendedName>
        <fullName evidence="1">Bulb-type lectin domain-containing protein</fullName>
    </recommendedName>
</protein>
<evidence type="ECO:0000313" key="3">
    <source>
        <dbReference type="Proteomes" id="UP001194580"/>
    </source>
</evidence>
<dbReference type="InterPro" id="IPR036426">
    <property type="entry name" value="Bulb-type_lectin_dom_sf"/>
</dbReference>
<dbReference type="Proteomes" id="UP001194580">
    <property type="component" value="Unassembled WGS sequence"/>
</dbReference>